<dbReference type="InterPro" id="IPR000719">
    <property type="entry name" value="Prot_kinase_dom"/>
</dbReference>
<dbReference type="PANTHER" id="PTHR24347">
    <property type="entry name" value="SERINE/THREONINE-PROTEIN KINASE"/>
    <property type="match status" value="1"/>
</dbReference>
<dbReference type="GO" id="GO:0005524">
    <property type="term" value="F:ATP binding"/>
    <property type="evidence" value="ECO:0007669"/>
    <property type="project" value="InterPro"/>
</dbReference>
<feature type="domain" description="Protein kinase" evidence="2">
    <location>
        <begin position="33"/>
        <end position="309"/>
    </location>
</feature>
<accession>A0A1Y1S7A6</accession>
<evidence type="ECO:0000259" key="2">
    <source>
        <dbReference type="PROSITE" id="PS50011"/>
    </source>
</evidence>
<evidence type="ECO:0000313" key="3">
    <source>
        <dbReference type="EMBL" id="ORD94314.1"/>
    </source>
</evidence>
<organism evidence="3 4">
    <name type="scientific">Enterospora canceri</name>
    <dbReference type="NCBI Taxonomy" id="1081671"/>
    <lineage>
        <taxon>Eukaryota</taxon>
        <taxon>Fungi</taxon>
        <taxon>Fungi incertae sedis</taxon>
        <taxon>Microsporidia</taxon>
        <taxon>Enterocytozoonidae</taxon>
        <taxon>Enterospora</taxon>
    </lineage>
</organism>
<reference evidence="3 4" key="1">
    <citation type="journal article" date="2017" name="Environ. Microbiol.">
        <title>Decay of the glycolytic pathway and adaptation to intranuclear parasitism within Enterocytozoonidae microsporidia.</title>
        <authorList>
            <person name="Wiredu Boakye D."/>
            <person name="Jaroenlak P."/>
            <person name="Prachumwat A."/>
            <person name="Williams T.A."/>
            <person name="Bateman K.S."/>
            <person name="Itsathitphaisarn O."/>
            <person name="Sritunyalucksana K."/>
            <person name="Paszkiewicz K.H."/>
            <person name="Moore K.A."/>
            <person name="Stentiford G.D."/>
            <person name="Williams B.A."/>
        </authorList>
    </citation>
    <scope>NUCLEOTIDE SEQUENCE [LARGE SCALE GENOMIC DNA]</scope>
    <source>
        <strain evidence="3 4">GB1</strain>
    </source>
</reference>
<dbReference type="EMBL" id="LWDP01000025">
    <property type="protein sequence ID" value="ORD94314.1"/>
    <property type="molecule type" value="Genomic_DNA"/>
</dbReference>
<dbReference type="SMART" id="SM00220">
    <property type="entry name" value="S_TKc"/>
    <property type="match status" value="1"/>
</dbReference>
<evidence type="ECO:0000313" key="4">
    <source>
        <dbReference type="Proteomes" id="UP000192639"/>
    </source>
</evidence>
<dbReference type="SUPFAM" id="SSF56112">
    <property type="entry name" value="Protein kinase-like (PK-like)"/>
    <property type="match status" value="1"/>
</dbReference>
<dbReference type="InterPro" id="IPR011009">
    <property type="entry name" value="Kinase-like_dom_sf"/>
</dbReference>
<dbReference type="PROSITE" id="PS50011">
    <property type="entry name" value="PROTEIN_KINASE_DOM"/>
    <property type="match status" value="1"/>
</dbReference>
<dbReference type="Pfam" id="PF00069">
    <property type="entry name" value="Pkinase"/>
    <property type="match status" value="1"/>
</dbReference>
<protein>
    <submittedName>
        <fullName evidence="3">AURKA</fullName>
    </submittedName>
</protein>
<dbReference type="SMR" id="A0A1Y1S7A6"/>
<dbReference type="VEuPathDB" id="MicrosporidiaDB:ECANGB1_915"/>
<feature type="signal peptide" evidence="1">
    <location>
        <begin position="1"/>
        <end position="19"/>
    </location>
</feature>
<dbReference type="Proteomes" id="UP000192639">
    <property type="component" value="Unassembled WGS sequence"/>
</dbReference>
<dbReference type="GO" id="GO:0004672">
    <property type="term" value="F:protein kinase activity"/>
    <property type="evidence" value="ECO:0007669"/>
    <property type="project" value="InterPro"/>
</dbReference>
<keyword evidence="4" id="KW-1185">Reference proteome</keyword>
<proteinExistence type="predicted"/>
<dbReference type="OrthoDB" id="626167at2759"/>
<evidence type="ECO:0000256" key="1">
    <source>
        <dbReference type="SAM" id="SignalP"/>
    </source>
</evidence>
<gene>
    <name evidence="3" type="primary">AURKA</name>
    <name evidence="3" type="ORF">ECANGB1_915</name>
</gene>
<comment type="caution">
    <text evidence="3">The sequence shown here is derived from an EMBL/GenBank/DDBJ whole genome shotgun (WGS) entry which is preliminary data.</text>
</comment>
<dbReference type="Gene3D" id="1.10.510.10">
    <property type="entry name" value="Transferase(Phosphotransferase) domain 1"/>
    <property type="match status" value="1"/>
</dbReference>
<keyword evidence="1" id="KW-0732">Signal</keyword>
<name>A0A1Y1S7A6_9MICR</name>
<dbReference type="AlphaFoldDB" id="A0A1Y1S7A6"/>
<feature type="chain" id="PRO_5012372522" evidence="1">
    <location>
        <begin position="20"/>
        <end position="318"/>
    </location>
</feature>
<sequence>MILIFISLIVAAAPQPKEKEVDLMKDGGLEYFIKDIGKSGLGIFGDYKRLMEAVKKYDLYIQKHIPNEKLILRENSINGKYQIKIEIGSEAKYVNDIWKAAKSGALNHPNITRVFASHNEVYGHKDRDEQVVVSMVCMELPQLYVTEEHINQDESRLRNMVRDILLGMEMIHDSGIVINNIALENVVGSIDLAGRKTYKLFGFDGAVDICTNKSVIHPDSQSVKYHDEDSRNNLLSQARDIYDLGIMIYWIMRRSDETFNQSVIRQIGQISYVFKESITEECKDFIVQATSYSKAGRAGLEELLSHPFITGKPMRQQE</sequence>